<accession>A0A3G5A754</accession>
<evidence type="ECO:0000256" key="1">
    <source>
        <dbReference type="SAM" id="Phobius"/>
    </source>
</evidence>
<keyword evidence="1" id="KW-0472">Membrane</keyword>
<keyword evidence="1" id="KW-0812">Transmembrane</keyword>
<name>A0A3G5A754_9VIRU</name>
<dbReference type="EMBL" id="MK072336">
    <property type="protein sequence ID" value="AYV82061.1"/>
    <property type="molecule type" value="Genomic_DNA"/>
</dbReference>
<keyword evidence="1" id="KW-1133">Transmembrane helix</keyword>
<proteinExistence type="predicted"/>
<organism evidence="2">
    <name type="scientific">Homavirus sp</name>
    <dbReference type="NCBI Taxonomy" id="2487769"/>
    <lineage>
        <taxon>Viruses</taxon>
        <taxon>Varidnaviria</taxon>
        <taxon>Bamfordvirae</taxon>
        <taxon>Nucleocytoviricota</taxon>
        <taxon>Megaviricetes</taxon>
        <taxon>Imitervirales</taxon>
        <taxon>Mimiviridae</taxon>
        <taxon>Klosneuvirinae</taxon>
    </lineage>
</organism>
<gene>
    <name evidence="2" type="ORF">Homavirus5_3</name>
</gene>
<feature type="transmembrane region" description="Helical" evidence="1">
    <location>
        <begin position="45"/>
        <end position="69"/>
    </location>
</feature>
<protein>
    <submittedName>
        <fullName evidence="2">Uncharacterized protein</fullName>
    </submittedName>
</protein>
<sequence length="73" mass="8793">MSYIGPLTQDLLNTCINVFNKKQNRLKISKQVIHPIILEIKQYFYTYYLLFIMLQFIIICLLIYVITILKIHK</sequence>
<evidence type="ECO:0000313" key="2">
    <source>
        <dbReference type="EMBL" id="AYV82061.1"/>
    </source>
</evidence>
<reference evidence="2" key="1">
    <citation type="submission" date="2018-10" db="EMBL/GenBank/DDBJ databases">
        <title>Hidden diversity of soil giant viruses.</title>
        <authorList>
            <person name="Schulz F."/>
            <person name="Alteio L."/>
            <person name="Goudeau D."/>
            <person name="Ryan E.M."/>
            <person name="Malmstrom R.R."/>
            <person name="Blanchard J."/>
            <person name="Woyke T."/>
        </authorList>
    </citation>
    <scope>NUCLEOTIDE SEQUENCE</scope>
    <source>
        <strain evidence="2">HOV1</strain>
    </source>
</reference>